<feature type="region of interest" description="Disordered" evidence="1">
    <location>
        <begin position="384"/>
        <end position="403"/>
    </location>
</feature>
<dbReference type="RefSeq" id="XP_007415753.1">
    <property type="nucleotide sequence ID" value="XM_007415691.1"/>
</dbReference>
<dbReference type="EMBL" id="GL883142">
    <property type="protein sequence ID" value="EGG00905.1"/>
    <property type="molecule type" value="Genomic_DNA"/>
</dbReference>
<evidence type="ECO:0000313" key="3">
    <source>
        <dbReference type="Proteomes" id="UP000001072"/>
    </source>
</evidence>
<dbReference type="VEuPathDB" id="FungiDB:MELLADRAFT_111397"/>
<protein>
    <submittedName>
        <fullName evidence="2">Uncharacterized protein</fullName>
    </submittedName>
</protein>
<keyword evidence="3" id="KW-1185">Reference proteome</keyword>
<dbReference type="AlphaFoldDB" id="F4S326"/>
<name>F4S326_MELLP</name>
<gene>
    <name evidence="2" type="ORF">MELLADRAFT_111397</name>
</gene>
<proteinExistence type="predicted"/>
<dbReference type="HOGENOM" id="CLU_683489_0_0_1"/>
<evidence type="ECO:0000256" key="1">
    <source>
        <dbReference type="SAM" id="MobiDB-lite"/>
    </source>
</evidence>
<dbReference type="KEGG" id="mlr:MELLADRAFT_111397"/>
<feature type="compositionally biased region" description="Polar residues" evidence="1">
    <location>
        <begin position="394"/>
        <end position="403"/>
    </location>
</feature>
<dbReference type="GeneID" id="18924366"/>
<organism evidence="3">
    <name type="scientific">Melampsora larici-populina (strain 98AG31 / pathotype 3-4-7)</name>
    <name type="common">Poplar leaf rust fungus</name>
    <dbReference type="NCBI Taxonomy" id="747676"/>
    <lineage>
        <taxon>Eukaryota</taxon>
        <taxon>Fungi</taxon>
        <taxon>Dikarya</taxon>
        <taxon>Basidiomycota</taxon>
        <taxon>Pucciniomycotina</taxon>
        <taxon>Pucciniomycetes</taxon>
        <taxon>Pucciniales</taxon>
        <taxon>Melampsoraceae</taxon>
        <taxon>Melampsora</taxon>
    </lineage>
</organism>
<dbReference type="InParanoid" id="F4S326"/>
<sequence>MSTDPYPANPRLMCRACNTRGMANYEHHVKSTAHQQKVARFVTRLADEEQLLVGLNEQATNAIATPVTPLMEPDLDPEPDPPDIIRPPSPLSYLRSLDAADILGPSFGNHLNPSDDLDGQIRYERLRQALETLDRLDFDEDDNHDLTEEESDSQDPNLARARAQEAIEWHPFKNKEDLLFKNGLASNGCTINPLGPVKTNVVLPEILQDLGTDTPLRCIDSVTLPSGQSVRALDFVLLHTNSTPAQVQSIWIPDGKAAIKTVLVMKQCTKGRLVPFYGMREILKGEHVFARGVKDVVTVINVQHNCHEGKCKVTMSHTKKIERKVCDVLVSGITHADTNSFIINSAAQYSGEVHRRIAEVNLTTVNATQWNSAIQEGLKAWNEASRGAKKQKQTQDTNESMVS</sequence>
<reference evidence="3" key="1">
    <citation type="journal article" date="2011" name="Proc. Natl. Acad. Sci. U.S.A.">
        <title>Obligate biotrophy features unraveled by the genomic analysis of rust fungi.</title>
        <authorList>
            <person name="Duplessis S."/>
            <person name="Cuomo C.A."/>
            <person name="Lin Y.-C."/>
            <person name="Aerts A."/>
            <person name="Tisserant E."/>
            <person name="Veneault-Fourrey C."/>
            <person name="Joly D.L."/>
            <person name="Hacquard S."/>
            <person name="Amselem J."/>
            <person name="Cantarel B.L."/>
            <person name="Chiu R."/>
            <person name="Coutinho P.M."/>
            <person name="Feau N."/>
            <person name="Field M."/>
            <person name="Frey P."/>
            <person name="Gelhaye E."/>
            <person name="Goldberg J."/>
            <person name="Grabherr M.G."/>
            <person name="Kodira C.D."/>
            <person name="Kohler A."/>
            <person name="Kuees U."/>
            <person name="Lindquist E.A."/>
            <person name="Lucas S.M."/>
            <person name="Mago R."/>
            <person name="Mauceli E."/>
            <person name="Morin E."/>
            <person name="Murat C."/>
            <person name="Pangilinan J.L."/>
            <person name="Park R."/>
            <person name="Pearson M."/>
            <person name="Quesneville H."/>
            <person name="Rouhier N."/>
            <person name="Sakthikumar S."/>
            <person name="Salamov A.A."/>
            <person name="Schmutz J."/>
            <person name="Selles B."/>
            <person name="Shapiro H."/>
            <person name="Tanguay P."/>
            <person name="Tuskan G.A."/>
            <person name="Henrissat B."/>
            <person name="Van de Peer Y."/>
            <person name="Rouze P."/>
            <person name="Ellis J.G."/>
            <person name="Dodds P.N."/>
            <person name="Schein J.E."/>
            <person name="Zhong S."/>
            <person name="Hamelin R.C."/>
            <person name="Grigoriev I.V."/>
            <person name="Szabo L.J."/>
            <person name="Martin F."/>
        </authorList>
    </citation>
    <scope>NUCLEOTIDE SEQUENCE [LARGE SCALE GENOMIC DNA]</scope>
    <source>
        <strain evidence="3">98AG31 / pathotype 3-4-7</strain>
    </source>
</reference>
<feature type="region of interest" description="Disordered" evidence="1">
    <location>
        <begin position="136"/>
        <end position="160"/>
    </location>
</feature>
<accession>F4S326</accession>
<dbReference type="OrthoDB" id="2506870at2759"/>
<feature type="compositionally biased region" description="Acidic residues" evidence="1">
    <location>
        <begin position="137"/>
        <end position="153"/>
    </location>
</feature>
<evidence type="ECO:0000313" key="2">
    <source>
        <dbReference type="EMBL" id="EGG00905.1"/>
    </source>
</evidence>
<dbReference type="Proteomes" id="UP000001072">
    <property type="component" value="Unassembled WGS sequence"/>
</dbReference>